<reference evidence="1 2" key="1">
    <citation type="submission" date="2016-10" db="EMBL/GenBank/DDBJ databases">
        <authorList>
            <person name="de Groot N.N."/>
        </authorList>
    </citation>
    <scope>NUCLEOTIDE SEQUENCE [LARGE SCALE GENOMIC DNA]</scope>
    <source>
        <strain evidence="1 2">DSM 21019</strain>
    </source>
</reference>
<keyword evidence="2" id="KW-1185">Reference proteome</keyword>
<name>A0A1I6HET6_9FLAO</name>
<dbReference type="EMBL" id="FOYQ01000002">
    <property type="protein sequence ID" value="SFR52850.1"/>
    <property type="molecule type" value="Genomic_DNA"/>
</dbReference>
<evidence type="ECO:0000313" key="2">
    <source>
        <dbReference type="Proteomes" id="UP000199534"/>
    </source>
</evidence>
<organism evidence="1 2">
    <name type="scientific">Robiginitalea myxolifaciens</name>
    <dbReference type="NCBI Taxonomy" id="400055"/>
    <lineage>
        <taxon>Bacteria</taxon>
        <taxon>Pseudomonadati</taxon>
        <taxon>Bacteroidota</taxon>
        <taxon>Flavobacteriia</taxon>
        <taxon>Flavobacteriales</taxon>
        <taxon>Flavobacteriaceae</taxon>
        <taxon>Robiginitalea</taxon>
    </lineage>
</organism>
<evidence type="ECO:0000313" key="1">
    <source>
        <dbReference type="EMBL" id="SFR52850.1"/>
    </source>
</evidence>
<dbReference type="InterPro" id="IPR003795">
    <property type="entry name" value="DUF192"/>
</dbReference>
<dbReference type="PANTHER" id="PTHR37953">
    <property type="entry name" value="UPF0127 PROTEIN MJ1496"/>
    <property type="match status" value="1"/>
</dbReference>
<dbReference type="OrthoDB" id="5526466at2"/>
<gene>
    <name evidence="1" type="ORF">SAMN04490243_2644</name>
</gene>
<dbReference type="PANTHER" id="PTHR37953:SF1">
    <property type="entry name" value="UPF0127 PROTEIN MJ1496"/>
    <property type="match status" value="1"/>
</dbReference>
<protein>
    <recommendedName>
        <fullName evidence="3">DUF192 domain-containing protein</fullName>
    </recommendedName>
</protein>
<dbReference type="InterPro" id="IPR038695">
    <property type="entry name" value="Saro_0823-like_sf"/>
</dbReference>
<dbReference type="Pfam" id="PF02643">
    <property type="entry name" value="DUF192"/>
    <property type="match status" value="1"/>
</dbReference>
<accession>A0A1I6HET6</accession>
<evidence type="ECO:0008006" key="3">
    <source>
        <dbReference type="Google" id="ProtNLM"/>
    </source>
</evidence>
<dbReference type="Proteomes" id="UP000199534">
    <property type="component" value="Unassembled WGS sequence"/>
</dbReference>
<proteinExistence type="predicted"/>
<dbReference type="AlphaFoldDB" id="A0A1I6HET6"/>
<dbReference type="STRING" id="400055.SAMN04490243_2644"/>
<sequence length="173" mass="19682">MSLFSPWINSARLFVLMSFALGVILLSSCKDKPQKLEESAKEVSFSKEGELQVFYRESDSLLAEIAIEIADSEYETQTGLMYRREMKDTQGMLFIFQEEAYHSFYMKNTLIALDLLFIDADMQVVTIAKNAQPYDETGIPSRVPVQYVLEIKAGLSDRLGISEGDRIAFQRIP</sequence>
<dbReference type="Gene3D" id="2.60.120.1140">
    <property type="entry name" value="Protein of unknown function DUF192"/>
    <property type="match status" value="1"/>
</dbReference>